<reference evidence="3" key="1">
    <citation type="submission" date="2013-09" db="EMBL/GenBank/DDBJ databases">
        <title>The Genome Sequence of Anopheles maculatus species B.</title>
        <authorList>
            <consortium name="The Broad Institute Genomics Platform"/>
            <person name="Neafsey D.E."/>
            <person name="Besansky N."/>
            <person name="Howell P."/>
            <person name="Walton C."/>
            <person name="Young S.K."/>
            <person name="Zeng Q."/>
            <person name="Gargeya S."/>
            <person name="Fitzgerald M."/>
            <person name="Haas B."/>
            <person name="Abouelleil A."/>
            <person name="Allen A.W."/>
            <person name="Alvarado L."/>
            <person name="Arachchi H.M."/>
            <person name="Berlin A.M."/>
            <person name="Chapman S.B."/>
            <person name="Gainer-Dewar J."/>
            <person name="Goldberg J."/>
            <person name="Griggs A."/>
            <person name="Gujja S."/>
            <person name="Hansen M."/>
            <person name="Howarth C."/>
            <person name="Imamovic A."/>
            <person name="Ireland A."/>
            <person name="Larimer J."/>
            <person name="McCowan C."/>
            <person name="Murphy C."/>
            <person name="Pearson M."/>
            <person name="Poon T.W."/>
            <person name="Priest M."/>
            <person name="Roberts A."/>
            <person name="Saif S."/>
            <person name="Shea T."/>
            <person name="Sisk P."/>
            <person name="Sykes S."/>
            <person name="Wortman J."/>
            <person name="Nusbaum C."/>
            <person name="Birren B."/>
        </authorList>
    </citation>
    <scope>NUCLEOTIDE SEQUENCE [LARGE SCALE GENOMIC DNA]</scope>
    <source>
        <strain evidence="3">maculatus3</strain>
    </source>
</reference>
<evidence type="ECO:0000256" key="1">
    <source>
        <dbReference type="SAM" id="MobiDB-lite"/>
    </source>
</evidence>
<name>A0A182TAJ1_9DIPT</name>
<feature type="region of interest" description="Disordered" evidence="1">
    <location>
        <begin position="1"/>
        <end position="34"/>
    </location>
</feature>
<evidence type="ECO:0000313" key="3">
    <source>
        <dbReference type="Proteomes" id="UP000075901"/>
    </source>
</evidence>
<organism evidence="2 3">
    <name type="scientific">Anopheles maculatus</name>
    <dbReference type="NCBI Taxonomy" id="74869"/>
    <lineage>
        <taxon>Eukaryota</taxon>
        <taxon>Metazoa</taxon>
        <taxon>Ecdysozoa</taxon>
        <taxon>Arthropoda</taxon>
        <taxon>Hexapoda</taxon>
        <taxon>Insecta</taxon>
        <taxon>Pterygota</taxon>
        <taxon>Neoptera</taxon>
        <taxon>Endopterygota</taxon>
        <taxon>Diptera</taxon>
        <taxon>Nematocera</taxon>
        <taxon>Culicoidea</taxon>
        <taxon>Culicidae</taxon>
        <taxon>Anophelinae</taxon>
        <taxon>Anopheles</taxon>
        <taxon>Anopheles maculatus group</taxon>
    </lineage>
</organism>
<reference evidence="2" key="2">
    <citation type="submission" date="2020-05" db="UniProtKB">
        <authorList>
            <consortium name="EnsemblMetazoa"/>
        </authorList>
    </citation>
    <scope>IDENTIFICATION</scope>
    <source>
        <strain evidence="2">maculatus3</strain>
    </source>
</reference>
<keyword evidence="3" id="KW-1185">Reference proteome</keyword>
<feature type="compositionally biased region" description="Polar residues" evidence="1">
    <location>
        <begin position="22"/>
        <end position="34"/>
    </location>
</feature>
<dbReference type="AlphaFoldDB" id="A0A182TAJ1"/>
<dbReference type="EnsemblMetazoa" id="AMAM022939-RA">
    <property type="protein sequence ID" value="AMAM022939-PA"/>
    <property type="gene ID" value="AMAM022939"/>
</dbReference>
<feature type="region of interest" description="Disordered" evidence="1">
    <location>
        <begin position="84"/>
        <end position="128"/>
    </location>
</feature>
<evidence type="ECO:0000313" key="2">
    <source>
        <dbReference type="EnsemblMetazoa" id="AMAM022939-PA"/>
    </source>
</evidence>
<sequence>MAICKEEQDRLESLWTPPQYESVDNTSAEHTGRYQTPSAMAVTAVISELNEDKKQLLLQSYDTPRPLIETATIEQKLRYENDVRLRPKKLSNAAGGGGGSSNEDPPHHHGRRSCGGGGAVRSSSISPPRCLRNHCEETSFITCAASKSDHRDTASSSSSSGTTTEYDSPSRQPRRVVSYVDMNKNNHHLNANLEINNMIDKKQSKDIALRFSNVDNELQMVLVDPISGVTFTQNCSKSVSIESQLAAISNSELLLLQQDKIANGTAEVPVEYAEVVKKHAANNNEKKEPVGLTLTSTV</sequence>
<feature type="compositionally biased region" description="Basic and acidic residues" evidence="1">
    <location>
        <begin position="1"/>
        <end position="12"/>
    </location>
</feature>
<dbReference type="VEuPathDB" id="VectorBase:AMAM022939"/>
<accession>A0A182TAJ1</accession>
<dbReference type="Proteomes" id="UP000075901">
    <property type="component" value="Unassembled WGS sequence"/>
</dbReference>
<feature type="compositionally biased region" description="Low complexity" evidence="1">
    <location>
        <begin position="154"/>
        <end position="167"/>
    </location>
</feature>
<protein>
    <submittedName>
        <fullName evidence="2">Uncharacterized protein</fullName>
    </submittedName>
</protein>
<feature type="region of interest" description="Disordered" evidence="1">
    <location>
        <begin position="146"/>
        <end position="174"/>
    </location>
</feature>
<proteinExistence type="predicted"/>